<comment type="similarity">
    <text evidence="1">Belongs to the short-chain dehydrogenases/reductases (SDR) family.</text>
</comment>
<sequence>MSSDSRVWLITGASSGIGLATVQEVLAIGERVAATTRNASSPSAADLTSLAASHPSQLLIVNYDPGDASYPASTLLSQVTSHFGRLDVVVNNAG</sequence>
<dbReference type="Pfam" id="PF00106">
    <property type="entry name" value="adh_short"/>
    <property type="match status" value="1"/>
</dbReference>
<dbReference type="GO" id="GO:0016491">
    <property type="term" value="F:oxidoreductase activity"/>
    <property type="evidence" value="ECO:0007669"/>
    <property type="project" value="UniProtKB-KW"/>
</dbReference>
<organism evidence="3 4">
    <name type="scientific">Polyporus arcularius HHB13444</name>
    <dbReference type="NCBI Taxonomy" id="1314778"/>
    <lineage>
        <taxon>Eukaryota</taxon>
        <taxon>Fungi</taxon>
        <taxon>Dikarya</taxon>
        <taxon>Basidiomycota</taxon>
        <taxon>Agaricomycotina</taxon>
        <taxon>Agaricomycetes</taxon>
        <taxon>Polyporales</taxon>
        <taxon>Polyporaceae</taxon>
        <taxon>Polyporus</taxon>
    </lineage>
</organism>
<feature type="non-terminal residue" evidence="3">
    <location>
        <position position="94"/>
    </location>
</feature>
<proteinExistence type="inferred from homology"/>
<dbReference type="Gene3D" id="3.40.50.720">
    <property type="entry name" value="NAD(P)-binding Rossmann-like Domain"/>
    <property type="match status" value="1"/>
</dbReference>
<dbReference type="Proteomes" id="UP000308197">
    <property type="component" value="Unassembled WGS sequence"/>
</dbReference>
<dbReference type="InterPro" id="IPR036291">
    <property type="entry name" value="NAD(P)-bd_dom_sf"/>
</dbReference>
<keyword evidence="4" id="KW-1185">Reference proteome</keyword>
<dbReference type="PRINTS" id="PR00081">
    <property type="entry name" value="GDHRDH"/>
</dbReference>
<reference evidence="3 4" key="1">
    <citation type="journal article" date="2019" name="Nat. Ecol. Evol.">
        <title>Megaphylogeny resolves global patterns of mushroom evolution.</title>
        <authorList>
            <person name="Varga T."/>
            <person name="Krizsan K."/>
            <person name="Foldi C."/>
            <person name="Dima B."/>
            <person name="Sanchez-Garcia M."/>
            <person name="Sanchez-Ramirez S."/>
            <person name="Szollosi G.J."/>
            <person name="Szarkandi J.G."/>
            <person name="Papp V."/>
            <person name="Albert L."/>
            <person name="Andreopoulos W."/>
            <person name="Angelini C."/>
            <person name="Antonin V."/>
            <person name="Barry K.W."/>
            <person name="Bougher N.L."/>
            <person name="Buchanan P."/>
            <person name="Buyck B."/>
            <person name="Bense V."/>
            <person name="Catcheside P."/>
            <person name="Chovatia M."/>
            <person name="Cooper J."/>
            <person name="Damon W."/>
            <person name="Desjardin D."/>
            <person name="Finy P."/>
            <person name="Geml J."/>
            <person name="Haridas S."/>
            <person name="Hughes K."/>
            <person name="Justo A."/>
            <person name="Karasinski D."/>
            <person name="Kautmanova I."/>
            <person name="Kiss B."/>
            <person name="Kocsube S."/>
            <person name="Kotiranta H."/>
            <person name="LaButti K.M."/>
            <person name="Lechner B.E."/>
            <person name="Liimatainen K."/>
            <person name="Lipzen A."/>
            <person name="Lukacs Z."/>
            <person name="Mihaltcheva S."/>
            <person name="Morgado L.N."/>
            <person name="Niskanen T."/>
            <person name="Noordeloos M.E."/>
            <person name="Ohm R.A."/>
            <person name="Ortiz-Santana B."/>
            <person name="Ovrebo C."/>
            <person name="Racz N."/>
            <person name="Riley R."/>
            <person name="Savchenko A."/>
            <person name="Shiryaev A."/>
            <person name="Soop K."/>
            <person name="Spirin V."/>
            <person name="Szebenyi C."/>
            <person name="Tomsovsky M."/>
            <person name="Tulloss R.E."/>
            <person name="Uehling J."/>
            <person name="Grigoriev I.V."/>
            <person name="Vagvolgyi C."/>
            <person name="Papp T."/>
            <person name="Martin F.M."/>
            <person name="Miettinen O."/>
            <person name="Hibbett D.S."/>
            <person name="Nagy L.G."/>
        </authorList>
    </citation>
    <scope>NUCLEOTIDE SEQUENCE [LARGE SCALE GENOMIC DNA]</scope>
    <source>
        <strain evidence="3 4">HHB13444</strain>
    </source>
</reference>
<dbReference type="AlphaFoldDB" id="A0A5C3NMU4"/>
<dbReference type="InterPro" id="IPR051911">
    <property type="entry name" value="SDR_oxidoreductase"/>
</dbReference>
<dbReference type="EMBL" id="ML213412">
    <property type="protein sequence ID" value="TFK77608.1"/>
    <property type="molecule type" value="Genomic_DNA"/>
</dbReference>
<dbReference type="PANTHER" id="PTHR43976:SF16">
    <property type="entry name" value="SHORT-CHAIN DEHYDROGENASE_REDUCTASE FAMILY PROTEIN"/>
    <property type="match status" value="1"/>
</dbReference>
<name>A0A5C3NMU4_9APHY</name>
<gene>
    <name evidence="3" type="ORF">K466DRAFT_607957</name>
</gene>
<dbReference type="InParanoid" id="A0A5C3NMU4"/>
<dbReference type="STRING" id="1314778.A0A5C3NMU4"/>
<evidence type="ECO:0000313" key="3">
    <source>
        <dbReference type="EMBL" id="TFK77608.1"/>
    </source>
</evidence>
<protein>
    <submittedName>
        <fullName evidence="3">NAD(P)-binding protein</fullName>
    </submittedName>
</protein>
<keyword evidence="2" id="KW-0560">Oxidoreductase</keyword>
<dbReference type="PANTHER" id="PTHR43976">
    <property type="entry name" value="SHORT CHAIN DEHYDROGENASE"/>
    <property type="match status" value="1"/>
</dbReference>
<dbReference type="InterPro" id="IPR002347">
    <property type="entry name" value="SDR_fam"/>
</dbReference>
<evidence type="ECO:0000256" key="2">
    <source>
        <dbReference type="ARBA" id="ARBA00023002"/>
    </source>
</evidence>
<accession>A0A5C3NMU4</accession>
<dbReference type="SUPFAM" id="SSF51735">
    <property type="entry name" value="NAD(P)-binding Rossmann-fold domains"/>
    <property type="match status" value="1"/>
</dbReference>
<evidence type="ECO:0000313" key="4">
    <source>
        <dbReference type="Proteomes" id="UP000308197"/>
    </source>
</evidence>
<evidence type="ECO:0000256" key="1">
    <source>
        <dbReference type="ARBA" id="ARBA00006484"/>
    </source>
</evidence>